<reference evidence="2" key="1">
    <citation type="submission" date="2016-06" db="EMBL/GenBank/DDBJ databases">
        <title>Parallel loss of symbiosis genes in relatives of nitrogen-fixing non-legume Parasponia.</title>
        <authorList>
            <person name="Van Velzen R."/>
            <person name="Holmer R."/>
            <person name="Bu F."/>
            <person name="Rutten L."/>
            <person name="Van Zeijl A."/>
            <person name="Liu W."/>
            <person name="Santuari L."/>
            <person name="Cao Q."/>
            <person name="Sharma T."/>
            <person name="Shen D."/>
            <person name="Roswanjaya Y."/>
            <person name="Wardhani T."/>
            <person name="Kalhor M.S."/>
            <person name="Jansen J."/>
            <person name="Van den Hoogen J."/>
            <person name="Gungor B."/>
            <person name="Hartog M."/>
            <person name="Hontelez J."/>
            <person name="Verver J."/>
            <person name="Yang W.-C."/>
            <person name="Schijlen E."/>
            <person name="Repin R."/>
            <person name="Schilthuizen M."/>
            <person name="Schranz E."/>
            <person name="Heidstra R."/>
            <person name="Miyata K."/>
            <person name="Fedorova E."/>
            <person name="Kohlen W."/>
            <person name="Bisseling T."/>
            <person name="Smit S."/>
            <person name="Geurts R."/>
        </authorList>
    </citation>
    <scope>NUCLEOTIDE SEQUENCE [LARGE SCALE GENOMIC DNA]</scope>
    <source>
        <strain evidence="2">cv. RG33-2</strain>
    </source>
</reference>
<sequence length="26" mass="2987">SRFCLCVLEAWPIRKTPVPAHNVVCF</sequence>
<dbReference type="EMBL" id="JXTC01000275">
    <property type="protein sequence ID" value="PON71772.1"/>
    <property type="molecule type" value="Genomic_DNA"/>
</dbReference>
<dbReference type="AlphaFoldDB" id="A0A2P5DER4"/>
<feature type="non-terminal residue" evidence="1">
    <location>
        <position position="1"/>
    </location>
</feature>
<evidence type="ECO:0000313" key="1">
    <source>
        <dbReference type="EMBL" id="PON71772.1"/>
    </source>
</evidence>
<keyword evidence="2" id="KW-1185">Reference proteome</keyword>
<accession>A0A2P5DER4</accession>
<comment type="caution">
    <text evidence="1">The sequence shown here is derived from an EMBL/GenBank/DDBJ whole genome shotgun (WGS) entry which is preliminary data.</text>
</comment>
<name>A0A2P5DER4_TREOI</name>
<dbReference type="InParanoid" id="A0A2P5DER4"/>
<organism evidence="1 2">
    <name type="scientific">Trema orientale</name>
    <name type="common">Charcoal tree</name>
    <name type="synonym">Celtis orientalis</name>
    <dbReference type="NCBI Taxonomy" id="63057"/>
    <lineage>
        <taxon>Eukaryota</taxon>
        <taxon>Viridiplantae</taxon>
        <taxon>Streptophyta</taxon>
        <taxon>Embryophyta</taxon>
        <taxon>Tracheophyta</taxon>
        <taxon>Spermatophyta</taxon>
        <taxon>Magnoliopsida</taxon>
        <taxon>eudicotyledons</taxon>
        <taxon>Gunneridae</taxon>
        <taxon>Pentapetalae</taxon>
        <taxon>rosids</taxon>
        <taxon>fabids</taxon>
        <taxon>Rosales</taxon>
        <taxon>Cannabaceae</taxon>
        <taxon>Trema</taxon>
    </lineage>
</organism>
<dbReference type="Proteomes" id="UP000237000">
    <property type="component" value="Unassembled WGS sequence"/>
</dbReference>
<evidence type="ECO:0000313" key="2">
    <source>
        <dbReference type="Proteomes" id="UP000237000"/>
    </source>
</evidence>
<proteinExistence type="predicted"/>
<gene>
    <name evidence="1" type="ORF">TorRG33x02_253640</name>
</gene>
<protein>
    <submittedName>
        <fullName evidence="1">Uncharacterized protein</fullName>
    </submittedName>
</protein>